<evidence type="ECO:0000256" key="4">
    <source>
        <dbReference type="ARBA" id="ARBA00023125"/>
    </source>
</evidence>
<dbReference type="GO" id="GO:0000976">
    <property type="term" value="F:transcription cis-regulatory region binding"/>
    <property type="evidence" value="ECO:0007669"/>
    <property type="project" value="TreeGrafter"/>
</dbReference>
<dbReference type="PROSITE" id="PS50110">
    <property type="entry name" value="RESPONSE_REGULATORY"/>
    <property type="match status" value="1"/>
</dbReference>
<feature type="modified residue" description="4-aspartylphosphate" evidence="6">
    <location>
        <position position="53"/>
    </location>
</feature>
<evidence type="ECO:0000256" key="2">
    <source>
        <dbReference type="ARBA" id="ARBA00023012"/>
    </source>
</evidence>
<dbReference type="AlphaFoldDB" id="A0A6N2ZAG8"/>
<dbReference type="Gene3D" id="3.40.50.2300">
    <property type="match status" value="1"/>
</dbReference>
<dbReference type="GO" id="GO:0005829">
    <property type="term" value="C:cytosol"/>
    <property type="evidence" value="ECO:0007669"/>
    <property type="project" value="TreeGrafter"/>
</dbReference>
<dbReference type="InterPro" id="IPR001789">
    <property type="entry name" value="Sig_transdc_resp-reg_receiver"/>
</dbReference>
<dbReference type="PROSITE" id="PS51755">
    <property type="entry name" value="OMPR_PHOB"/>
    <property type="match status" value="1"/>
</dbReference>
<dbReference type="EMBL" id="CACRTW010000005">
    <property type="protein sequence ID" value="VYT74988.1"/>
    <property type="molecule type" value="Genomic_DNA"/>
</dbReference>
<dbReference type="Pfam" id="PF00072">
    <property type="entry name" value="Response_reg"/>
    <property type="match status" value="1"/>
</dbReference>
<name>A0A6N2ZAG8_9ACTN</name>
<feature type="domain" description="OmpR/PhoB-type" evidence="9">
    <location>
        <begin position="132"/>
        <end position="231"/>
    </location>
</feature>
<keyword evidence="4 7" id="KW-0238">DNA-binding</keyword>
<dbReference type="InterPro" id="IPR039420">
    <property type="entry name" value="WalR-like"/>
</dbReference>
<dbReference type="SMART" id="SM00448">
    <property type="entry name" value="REC"/>
    <property type="match status" value="1"/>
</dbReference>
<accession>A0A6N2ZAG8</accession>
<dbReference type="SUPFAM" id="SSF46894">
    <property type="entry name" value="C-terminal effector domain of the bipartite response regulators"/>
    <property type="match status" value="1"/>
</dbReference>
<protein>
    <submittedName>
        <fullName evidence="10">Transcriptional regulatory protein WalR</fullName>
    </submittedName>
</protein>
<evidence type="ECO:0000256" key="7">
    <source>
        <dbReference type="PROSITE-ProRule" id="PRU01091"/>
    </source>
</evidence>
<dbReference type="CDD" id="cd00383">
    <property type="entry name" value="trans_reg_C"/>
    <property type="match status" value="1"/>
</dbReference>
<evidence type="ECO:0000259" key="9">
    <source>
        <dbReference type="PROSITE" id="PS51755"/>
    </source>
</evidence>
<dbReference type="InterPro" id="IPR001867">
    <property type="entry name" value="OmpR/PhoB-type_DNA-bd"/>
</dbReference>
<feature type="DNA-binding region" description="OmpR/PhoB-type" evidence="7">
    <location>
        <begin position="132"/>
        <end position="231"/>
    </location>
</feature>
<dbReference type="InterPro" id="IPR011006">
    <property type="entry name" value="CheY-like_superfamily"/>
</dbReference>
<proteinExistence type="predicted"/>
<evidence type="ECO:0000259" key="8">
    <source>
        <dbReference type="PROSITE" id="PS50110"/>
    </source>
</evidence>
<dbReference type="InterPro" id="IPR016032">
    <property type="entry name" value="Sig_transdc_resp-reg_C-effctor"/>
</dbReference>
<dbReference type="FunFam" id="3.40.50.2300:FF:000001">
    <property type="entry name" value="DNA-binding response regulator PhoB"/>
    <property type="match status" value="1"/>
</dbReference>
<evidence type="ECO:0000256" key="6">
    <source>
        <dbReference type="PROSITE-ProRule" id="PRU00169"/>
    </source>
</evidence>
<dbReference type="PANTHER" id="PTHR48111:SF2">
    <property type="entry name" value="RESPONSE REGULATOR SAER"/>
    <property type="match status" value="1"/>
</dbReference>
<dbReference type="Gene3D" id="6.10.250.690">
    <property type="match status" value="1"/>
</dbReference>
<dbReference type="PANTHER" id="PTHR48111">
    <property type="entry name" value="REGULATOR OF RPOS"/>
    <property type="match status" value="1"/>
</dbReference>
<evidence type="ECO:0000256" key="3">
    <source>
        <dbReference type="ARBA" id="ARBA00023015"/>
    </source>
</evidence>
<dbReference type="SMART" id="SM00862">
    <property type="entry name" value="Trans_reg_C"/>
    <property type="match status" value="1"/>
</dbReference>
<evidence type="ECO:0000313" key="10">
    <source>
        <dbReference type="EMBL" id="VYT74988.1"/>
    </source>
</evidence>
<keyword evidence="2" id="KW-0902">Two-component regulatory system</keyword>
<dbReference type="InterPro" id="IPR036388">
    <property type="entry name" value="WH-like_DNA-bd_sf"/>
</dbReference>
<dbReference type="Gene3D" id="1.10.10.10">
    <property type="entry name" value="Winged helix-like DNA-binding domain superfamily/Winged helix DNA-binding domain"/>
    <property type="match status" value="1"/>
</dbReference>
<dbReference type="GO" id="GO:0006355">
    <property type="term" value="P:regulation of DNA-templated transcription"/>
    <property type="evidence" value="ECO:0007669"/>
    <property type="project" value="InterPro"/>
</dbReference>
<dbReference type="GO" id="GO:0032993">
    <property type="term" value="C:protein-DNA complex"/>
    <property type="evidence" value="ECO:0007669"/>
    <property type="project" value="TreeGrafter"/>
</dbReference>
<keyword evidence="1 6" id="KW-0597">Phosphoprotein</keyword>
<dbReference type="GO" id="GO:0000156">
    <property type="term" value="F:phosphorelay response regulator activity"/>
    <property type="evidence" value="ECO:0007669"/>
    <property type="project" value="TreeGrafter"/>
</dbReference>
<dbReference type="CDD" id="cd17574">
    <property type="entry name" value="REC_OmpR"/>
    <property type="match status" value="1"/>
</dbReference>
<gene>
    <name evidence="10" type="primary">walR</name>
    <name evidence="10" type="ORF">CALFYP39_00494</name>
</gene>
<dbReference type="SUPFAM" id="SSF52172">
    <property type="entry name" value="CheY-like"/>
    <property type="match status" value="1"/>
</dbReference>
<evidence type="ECO:0000256" key="5">
    <source>
        <dbReference type="ARBA" id="ARBA00023163"/>
    </source>
</evidence>
<dbReference type="RefSeq" id="WP_156597616.1">
    <property type="nucleotide sequence ID" value="NZ_CACRTW010000005.1"/>
</dbReference>
<feature type="domain" description="Response regulatory" evidence="8">
    <location>
        <begin position="4"/>
        <end position="117"/>
    </location>
</feature>
<dbReference type="FunFam" id="1.10.10.10:FF:000018">
    <property type="entry name" value="DNA-binding response regulator ResD"/>
    <property type="match status" value="1"/>
</dbReference>
<keyword evidence="3" id="KW-0805">Transcription regulation</keyword>
<reference evidence="10" key="1">
    <citation type="submission" date="2019-11" db="EMBL/GenBank/DDBJ databases">
        <authorList>
            <person name="Feng L."/>
        </authorList>
    </citation>
    <scope>NUCLEOTIDE SEQUENCE</scope>
    <source>
        <strain evidence="10">CaerofaciensLFYP39</strain>
    </source>
</reference>
<evidence type="ECO:0000256" key="1">
    <source>
        <dbReference type="ARBA" id="ARBA00022553"/>
    </source>
</evidence>
<sequence>MNEHILVVDDEKAIADLVGIYLTKEGFDVQIAYSGADAAKAILEQEFDLALLDVMLPDIDGFELLRTIRVSHTYPVIMLTARDAQQDKIEGLSLGADDYVVKPFRPLELIARVHAQLRRYTSYGSRAQATELPTLQLDGLEINRDARSVTVDGAPVRLTPIEYSILLYLAGHRGSVVPVEDLFRAVWNEDFMPGSNNTVMVHIRHLREKIGDDAQKPRFIKNVWGVGYIIE</sequence>
<dbReference type="Pfam" id="PF00486">
    <property type="entry name" value="Trans_reg_C"/>
    <property type="match status" value="1"/>
</dbReference>
<keyword evidence="5" id="KW-0804">Transcription</keyword>
<organism evidence="10">
    <name type="scientific">Collinsella aerofaciens</name>
    <dbReference type="NCBI Taxonomy" id="74426"/>
    <lineage>
        <taxon>Bacteria</taxon>
        <taxon>Bacillati</taxon>
        <taxon>Actinomycetota</taxon>
        <taxon>Coriobacteriia</taxon>
        <taxon>Coriobacteriales</taxon>
        <taxon>Coriobacteriaceae</taxon>
        <taxon>Collinsella</taxon>
    </lineage>
</organism>